<dbReference type="InterPro" id="IPR052712">
    <property type="entry name" value="Acid_resist_chaperone_HdeD"/>
</dbReference>
<organism evidence="2 3">
    <name type="scientific">Lysobacter arenosi</name>
    <dbReference type="NCBI Taxonomy" id="2795387"/>
    <lineage>
        <taxon>Bacteria</taxon>
        <taxon>Pseudomonadati</taxon>
        <taxon>Pseudomonadota</taxon>
        <taxon>Gammaproteobacteria</taxon>
        <taxon>Lysobacterales</taxon>
        <taxon>Lysobacteraceae</taxon>
        <taxon>Lysobacter</taxon>
    </lineage>
</organism>
<dbReference type="EMBL" id="CP071517">
    <property type="protein sequence ID" value="QSX74212.1"/>
    <property type="molecule type" value="Genomic_DNA"/>
</dbReference>
<feature type="transmembrane region" description="Helical" evidence="1">
    <location>
        <begin position="128"/>
        <end position="146"/>
    </location>
</feature>
<keyword evidence="1" id="KW-1133">Transmembrane helix</keyword>
<keyword evidence="1" id="KW-0812">Transmembrane</keyword>
<feature type="transmembrane region" description="Helical" evidence="1">
    <location>
        <begin position="12"/>
        <end position="34"/>
    </location>
</feature>
<keyword evidence="1" id="KW-0472">Membrane</keyword>
<dbReference type="PANTHER" id="PTHR34989:SF1">
    <property type="entry name" value="PROTEIN HDED"/>
    <property type="match status" value="1"/>
</dbReference>
<feature type="transmembrane region" description="Helical" evidence="1">
    <location>
        <begin position="152"/>
        <end position="175"/>
    </location>
</feature>
<dbReference type="RefSeq" id="WP_200607906.1">
    <property type="nucleotide sequence ID" value="NZ_CP071517.1"/>
</dbReference>
<feature type="transmembrane region" description="Helical" evidence="1">
    <location>
        <begin position="40"/>
        <end position="61"/>
    </location>
</feature>
<feature type="transmembrane region" description="Helical" evidence="1">
    <location>
        <begin position="95"/>
        <end position="116"/>
    </location>
</feature>
<name>A0ABX7R7X4_9GAMM</name>
<evidence type="ECO:0000256" key="1">
    <source>
        <dbReference type="SAM" id="Phobius"/>
    </source>
</evidence>
<dbReference type="Pfam" id="PF03729">
    <property type="entry name" value="DUF308"/>
    <property type="match status" value="2"/>
</dbReference>
<gene>
    <name evidence="2" type="ORF">HIV01_013535</name>
</gene>
<accession>A0ABX7R7X4</accession>
<dbReference type="Proteomes" id="UP000663400">
    <property type="component" value="Chromosome"/>
</dbReference>
<proteinExistence type="predicted"/>
<keyword evidence="3" id="KW-1185">Reference proteome</keyword>
<evidence type="ECO:0000313" key="2">
    <source>
        <dbReference type="EMBL" id="QSX74212.1"/>
    </source>
</evidence>
<dbReference type="PANTHER" id="PTHR34989">
    <property type="entry name" value="PROTEIN HDED"/>
    <property type="match status" value="1"/>
</dbReference>
<feature type="transmembrane region" description="Helical" evidence="1">
    <location>
        <begin position="73"/>
        <end position="89"/>
    </location>
</feature>
<evidence type="ECO:0000313" key="3">
    <source>
        <dbReference type="Proteomes" id="UP000663400"/>
    </source>
</evidence>
<sequence>MSSTGLLASLGRSWWVLVVYGVIAVLFGISAFVWPGSTAVAIAWAFGVMALAEGVISAIALFRKDVTVSKGWLALYAIASIVFGLMAVMHPLAVAGILLLLLAVWLVVAGIWRIVLAIRVRKEIEGEWLIALSGVLAIALGVMFFVHPAAGLVTVALWIGVVALVYGVLQIIAGFRLRKLVKAF</sequence>
<protein>
    <submittedName>
        <fullName evidence="2">DUF308 domain-containing protein</fullName>
    </submittedName>
</protein>
<dbReference type="InterPro" id="IPR005325">
    <property type="entry name" value="DUF308_memb"/>
</dbReference>
<reference evidence="2 3" key="1">
    <citation type="submission" date="2021-02" db="EMBL/GenBank/DDBJ databases">
        <title>Lysobacter arenosi sp. nov., isolated from soil of gangwondo yeongwol, south Korea.</title>
        <authorList>
            <person name="Kim K.R."/>
            <person name="Kim K.H."/>
            <person name="Jeon C.O."/>
        </authorList>
    </citation>
    <scope>NUCLEOTIDE SEQUENCE [LARGE SCALE GENOMIC DNA]</scope>
    <source>
        <strain evidence="2 3">R7</strain>
    </source>
</reference>